<evidence type="ECO:0000313" key="2">
    <source>
        <dbReference type="Proteomes" id="UP000247781"/>
    </source>
</evidence>
<dbReference type="AlphaFoldDB" id="A0A318HHW1"/>
<comment type="caution">
    <text evidence="1">The sequence shown here is derived from an EMBL/GenBank/DDBJ whole genome shotgun (WGS) entry which is preliminary data.</text>
</comment>
<dbReference type="Gene3D" id="3.40.50.1820">
    <property type="entry name" value="alpha/beta hydrolase"/>
    <property type="match status" value="1"/>
</dbReference>
<dbReference type="RefSeq" id="WP_110317373.1">
    <property type="nucleotide sequence ID" value="NZ_QJJU01000011.1"/>
</dbReference>
<reference evidence="1 2" key="2">
    <citation type="submission" date="2018-06" db="EMBL/GenBank/DDBJ databases">
        <title>Sequencing of bacterial isolates from soil warming experiment in Harvard Forest, Massachusetts, USA.</title>
        <authorList>
            <person name="Deangelis K.PhD."/>
        </authorList>
    </citation>
    <scope>NUCLEOTIDE SEQUENCE [LARGE SCALE GENOMIC DNA]</scope>
    <source>
        <strain evidence="1 2">GAS496</strain>
    </source>
</reference>
<keyword evidence="2" id="KW-1185">Reference proteome</keyword>
<proteinExistence type="predicted"/>
<gene>
    <name evidence="1" type="ORF">C8E89_11174</name>
</gene>
<sequence length="149" mass="16377">MTNPLGDVEDGNALADEFPPEDAAFFGIAYTAHGFLLPFEVVRERACNDMDLATANAIYAGMWPIPVAYFTDKLDLKVFYELIGKGEVMTSYVNPVNDFALPPGEFGAFPRFAQRLGPLCRIVQLQGAHYVMATRPDELADALIQAGRD</sequence>
<evidence type="ECO:0000313" key="1">
    <source>
        <dbReference type="EMBL" id="PXX07290.1"/>
    </source>
</evidence>
<organism evidence="1 2">
    <name type="scientific">Mycolicibacterium moriokaense</name>
    <dbReference type="NCBI Taxonomy" id="39691"/>
    <lineage>
        <taxon>Bacteria</taxon>
        <taxon>Bacillati</taxon>
        <taxon>Actinomycetota</taxon>
        <taxon>Actinomycetes</taxon>
        <taxon>Mycobacteriales</taxon>
        <taxon>Mycobacteriaceae</taxon>
        <taxon>Mycolicibacterium</taxon>
    </lineage>
</organism>
<dbReference type="EMBL" id="QJJU01000011">
    <property type="protein sequence ID" value="PXX07290.1"/>
    <property type="molecule type" value="Genomic_DNA"/>
</dbReference>
<reference evidence="2" key="1">
    <citation type="submission" date="2018-05" db="EMBL/GenBank/DDBJ databases">
        <authorList>
            <person name="Deangelis K."/>
            <person name="Huntemann M."/>
            <person name="Clum A."/>
            <person name="Pillay M."/>
            <person name="Palaniappan K."/>
            <person name="Varghese N."/>
            <person name="Mikhailova N."/>
            <person name="Stamatis D."/>
            <person name="Reddy T."/>
            <person name="Daum C."/>
            <person name="Shapiro N."/>
            <person name="Ivanova N."/>
            <person name="Kyrpides N."/>
            <person name="Woyke T."/>
        </authorList>
    </citation>
    <scope>NUCLEOTIDE SEQUENCE [LARGE SCALE GENOMIC DNA]</scope>
    <source>
        <strain evidence="2">GAS496</strain>
    </source>
</reference>
<dbReference type="InterPro" id="IPR029058">
    <property type="entry name" value="AB_hydrolase_fold"/>
</dbReference>
<dbReference type="OrthoDB" id="9773549at2"/>
<name>A0A318HHW1_9MYCO</name>
<accession>A0A318HHW1</accession>
<dbReference type="Proteomes" id="UP000247781">
    <property type="component" value="Unassembled WGS sequence"/>
</dbReference>
<protein>
    <submittedName>
        <fullName evidence="1">Uncharacterized protein</fullName>
    </submittedName>
</protein>